<sequence length="359" mass="39113">MRDLVFETSDSPPLPSYQISQNEFDRKTNRALMQSAAEPPRPRVDEDGFEIWDDSVFEAYATQDGMRSPAIKGSISSGSVQSSSVRLVPSSCTSRSEVPDQAVAASAKWRDGGTFQESEADAAGLISSQTRALNATNRRRSEKRRPSPQDTTEDGKDTANSHPLRPQPSSTSSTVPEARRLHRAPRRQLTVFNDVGDAAEGQREVTPPPEFTPVGPSLDGPPYEVVIMSYDGPELEPADPVPEPPGFDEHSSENEIYSPAAADNMHPSPVHPQSTSPISPLHSPTTHSAHTQTLLPNTATQVQPSKAEHHLRSAHSHPKLPRGPRIPFDPQTAYSRPLPTVSQRGDLSPQAVDASVFYR</sequence>
<feature type="region of interest" description="Disordered" evidence="1">
    <location>
        <begin position="65"/>
        <end position="359"/>
    </location>
</feature>
<dbReference type="HOGENOM" id="CLU_771934_0_0_1"/>
<protein>
    <submittedName>
        <fullName evidence="2">Uncharacterized protein</fullName>
    </submittedName>
</protein>
<gene>
    <name evidence="2" type="ORF">BN946_scf184858.g40</name>
</gene>
<feature type="compositionally biased region" description="Polar residues" evidence="1">
    <location>
        <begin position="126"/>
        <end position="136"/>
    </location>
</feature>
<keyword evidence="3" id="KW-1185">Reference proteome</keyword>
<dbReference type="AlphaFoldDB" id="A0A060SMH2"/>
<dbReference type="EMBL" id="CCBP010000280">
    <property type="protein sequence ID" value="CDO75600.1"/>
    <property type="molecule type" value="Genomic_DNA"/>
</dbReference>
<dbReference type="OrthoDB" id="2797886at2759"/>
<name>A0A060SMH2_PYCCI</name>
<proteinExistence type="predicted"/>
<feature type="compositionally biased region" description="Polar residues" evidence="1">
    <location>
        <begin position="271"/>
        <end position="304"/>
    </location>
</feature>
<feature type="region of interest" description="Disordered" evidence="1">
    <location>
        <begin position="1"/>
        <end position="47"/>
    </location>
</feature>
<evidence type="ECO:0000313" key="3">
    <source>
        <dbReference type="Proteomes" id="UP000029665"/>
    </source>
</evidence>
<comment type="caution">
    <text evidence="2">The sequence shown here is derived from an EMBL/GenBank/DDBJ whole genome shotgun (WGS) entry which is preliminary data.</text>
</comment>
<accession>A0A060SMH2</accession>
<evidence type="ECO:0000256" key="1">
    <source>
        <dbReference type="SAM" id="MobiDB-lite"/>
    </source>
</evidence>
<dbReference type="OMA" id="SHAMSEE"/>
<feature type="compositionally biased region" description="Low complexity" evidence="1">
    <location>
        <begin position="73"/>
        <end position="85"/>
    </location>
</feature>
<feature type="compositionally biased region" description="Basic residues" evidence="1">
    <location>
        <begin position="312"/>
        <end position="322"/>
    </location>
</feature>
<dbReference type="Proteomes" id="UP000029665">
    <property type="component" value="Unassembled WGS sequence"/>
</dbReference>
<evidence type="ECO:0000313" key="2">
    <source>
        <dbReference type="EMBL" id="CDO75600.1"/>
    </source>
</evidence>
<organism evidence="2 3">
    <name type="scientific">Pycnoporus cinnabarinus</name>
    <name type="common">Cinnabar-red polypore</name>
    <name type="synonym">Trametes cinnabarina</name>
    <dbReference type="NCBI Taxonomy" id="5643"/>
    <lineage>
        <taxon>Eukaryota</taxon>
        <taxon>Fungi</taxon>
        <taxon>Dikarya</taxon>
        <taxon>Basidiomycota</taxon>
        <taxon>Agaricomycotina</taxon>
        <taxon>Agaricomycetes</taxon>
        <taxon>Polyporales</taxon>
        <taxon>Polyporaceae</taxon>
        <taxon>Trametes</taxon>
    </lineage>
</organism>
<reference evidence="2" key="1">
    <citation type="submission" date="2014-01" db="EMBL/GenBank/DDBJ databases">
        <title>The genome of the white-rot fungus Pycnoporus cinnabarinus: a basidiomycete model with a versatile arsenal for lignocellulosic biomass breakdown.</title>
        <authorList>
            <person name="Levasseur A."/>
            <person name="Lomascolo A."/>
            <person name="Ruiz-Duenas F.J."/>
            <person name="Uzan E."/>
            <person name="Piumi F."/>
            <person name="Kues U."/>
            <person name="Ram A.F.J."/>
            <person name="Murat C."/>
            <person name="Haon M."/>
            <person name="Benoit I."/>
            <person name="Arfi Y."/>
            <person name="Chevret D."/>
            <person name="Drula E."/>
            <person name="Kwon M.J."/>
            <person name="Gouret P."/>
            <person name="Lesage-Meessen L."/>
            <person name="Lombard V."/>
            <person name="Mariette J."/>
            <person name="Noirot C."/>
            <person name="Park J."/>
            <person name="Patyshakuliyeva A."/>
            <person name="Wieneger R.A.B."/>
            <person name="Wosten H.A.B."/>
            <person name="Martin F."/>
            <person name="Coutinho P.M."/>
            <person name="de Vries R."/>
            <person name="Martinez A.T."/>
            <person name="Klopp C."/>
            <person name="Pontarotti P."/>
            <person name="Henrissat B."/>
            <person name="Record E."/>
        </authorList>
    </citation>
    <scope>NUCLEOTIDE SEQUENCE [LARGE SCALE GENOMIC DNA]</scope>
    <source>
        <strain evidence="2">BRFM137</strain>
    </source>
</reference>